<dbReference type="Proteomes" id="UP000255697">
    <property type="component" value="Segment"/>
</dbReference>
<dbReference type="EMBL" id="MH460829">
    <property type="protein sequence ID" value="AXF40782.1"/>
    <property type="molecule type" value="Genomic_DNA"/>
</dbReference>
<reference evidence="2" key="1">
    <citation type="submission" date="2018-06" db="EMBL/GenBank/DDBJ databases">
        <title>Whole genome analysis of phage vB_ApiM_fHyAci03 infecting Acinetobacter pittii.</title>
        <authorList>
            <person name="Kiljunen S."/>
            <person name="Wicklund A."/>
            <person name="Skurnik M."/>
        </authorList>
    </citation>
    <scope>NUCLEOTIDE SEQUENCE [LARGE SCALE GENOMIC DNA]</scope>
</reference>
<evidence type="ECO:0000313" key="1">
    <source>
        <dbReference type="EMBL" id="AXF40782.1"/>
    </source>
</evidence>
<organism evidence="1 2">
    <name type="scientific">Acinetobacter phage vB_ApiM_fHyAci03</name>
    <dbReference type="NCBI Taxonomy" id="2269366"/>
    <lineage>
        <taxon>Viruses</taxon>
        <taxon>Duplodnaviria</taxon>
        <taxon>Heunggongvirae</taxon>
        <taxon>Uroviricota</taxon>
        <taxon>Caudoviricetes</taxon>
        <taxon>Pantevenvirales</taxon>
        <taxon>Straboviridae</taxon>
        <taxon>Twarogvirinae</taxon>
        <taxon>Lazarusvirus</taxon>
        <taxon>Lazarusvirus fhyacithree</taxon>
    </lineage>
</organism>
<accession>A0A345AV49</accession>
<protein>
    <submittedName>
        <fullName evidence="1">Uncharacterized protein</fullName>
    </submittedName>
</protein>
<keyword evidence="2" id="KW-1185">Reference proteome</keyword>
<proteinExistence type="predicted"/>
<sequence>MITAKERKAVTNAALVAKEAELKKLAALTMENIDKCIEFRARQGESVCNYNVIVCASKNIPEISQNTPLDVQNEVTRQLQALGYSAYLSRGLLCIEWSK</sequence>
<evidence type="ECO:0000313" key="2">
    <source>
        <dbReference type="Proteomes" id="UP000255697"/>
    </source>
</evidence>
<name>A0A345AV49_9CAUD</name>
<gene>
    <name evidence="1" type="ORF">Ac3_221</name>
</gene>